<evidence type="ECO:0000256" key="1">
    <source>
        <dbReference type="SAM" id="SignalP"/>
    </source>
</evidence>
<reference evidence="2 3" key="1">
    <citation type="submission" date="2018-10" db="EMBL/GenBank/DDBJ databases">
        <title>Genomic Encyclopedia of Archaeal and Bacterial Type Strains, Phase II (KMG-II): from individual species to whole genera.</title>
        <authorList>
            <person name="Goeker M."/>
        </authorList>
    </citation>
    <scope>NUCLEOTIDE SEQUENCE [LARGE SCALE GENOMIC DNA]</scope>
    <source>
        <strain evidence="2 3">DSM 43383</strain>
    </source>
</reference>
<feature type="signal peptide" evidence="1">
    <location>
        <begin position="1"/>
        <end position="23"/>
    </location>
</feature>
<protein>
    <submittedName>
        <fullName evidence="2">Uncharacterized protein DUF4360</fullName>
    </submittedName>
</protein>
<dbReference type="PANTHER" id="PTHR38847:SF1">
    <property type="entry name" value="PSEUDOURIDINE SYNTHASE RSUA_RLUA-LIKE DOMAIN-CONTAINING PROTEIN"/>
    <property type="match status" value="1"/>
</dbReference>
<dbReference type="Proteomes" id="UP000274601">
    <property type="component" value="Unassembled WGS sequence"/>
</dbReference>
<feature type="chain" id="PRO_5038896041" evidence="1">
    <location>
        <begin position="24"/>
        <end position="234"/>
    </location>
</feature>
<gene>
    <name evidence="2" type="ORF">BZB76_0375</name>
</gene>
<evidence type="ECO:0000313" key="3">
    <source>
        <dbReference type="Proteomes" id="UP000274601"/>
    </source>
</evidence>
<keyword evidence="1" id="KW-0732">Signal</keyword>
<keyword evidence="3" id="KW-1185">Reference proteome</keyword>
<dbReference type="InterPro" id="IPR025649">
    <property type="entry name" value="DUF4360"/>
</dbReference>
<sequence length="234" mass="24964">MMNAKRLGIALGAAVLVPTVATVAYVGTNGADTVRAGSVAAPDEAPEFEPVPDAAPPPRDVNLKVETINGSGCPAGTTKVTPTHDNAAFTVTYQKYVAWAGGDAPPTEFRKNCQINVHVDAPKGYTYAVVGVVSHGFAHVEPGATALQSTLYYFQGSSGGQTVSHELDGPHHGAWRFRDRTDPAKREYAPCDKERNLNINSQLRVTKGNSDKPSFIAMEAANANAVYHLTWKRC</sequence>
<organism evidence="2 3">
    <name type="scientific">Actinomadura pelletieri DSM 43383</name>
    <dbReference type="NCBI Taxonomy" id="1120940"/>
    <lineage>
        <taxon>Bacteria</taxon>
        <taxon>Bacillati</taxon>
        <taxon>Actinomycetota</taxon>
        <taxon>Actinomycetes</taxon>
        <taxon>Streptosporangiales</taxon>
        <taxon>Thermomonosporaceae</taxon>
        <taxon>Actinomadura</taxon>
    </lineage>
</organism>
<dbReference type="Pfam" id="PF14273">
    <property type="entry name" value="DUF4360"/>
    <property type="match status" value="1"/>
</dbReference>
<proteinExistence type="predicted"/>
<accession>A0A495QY03</accession>
<dbReference type="EMBL" id="RBWU01000001">
    <property type="protein sequence ID" value="RKS78937.1"/>
    <property type="molecule type" value="Genomic_DNA"/>
</dbReference>
<comment type="caution">
    <text evidence="2">The sequence shown here is derived from an EMBL/GenBank/DDBJ whole genome shotgun (WGS) entry which is preliminary data.</text>
</comment>
<dbReference type="PANTHER" id="PTHR38847">
    <property type="match status" value="1"/>
</dbReference>
<evidence type="ECO:0000313" key="2">
    <source>
        <dbReference type="EMBL" id="RKS78937.1"/>
    </source>
</evidence>
<name>A0A495QY03_9ACTN</name>
<dbReference type="AlphaFoldDB" id="A0A495QY03"/>